<dbReference type="AlphaFoldDB" id="A0A0A9B0J5"/>
<accession>A0A0A9B0J5</accession>
<name>A0A0A9B0J5_ARUDO</name>
<reference evidence="1" key="1">
    <citation type="submission" date="2014-09" db="EMBL/GenBank/DDBJ databases">
        <authorList>
            <person name="Magalhaes I.L.F."/>
            <person name="Oliveira U."/>
            <person name="Santos F.R."/>
            <person name="Vidigal T.H.D.A."/>
            <person name="Brescovit A.D."/>
            <person name="Santos A.J."/>
        </authorList>
    </citation>
    <scope>NUCLEOTIDE SEQUENCE</scope>
    <source>
        <tissue evidence="1">Shoot tissue taken approximately 20 cm above the soil surface</tissue>
    </source>
</reference>
<proteinExistence type="predicted"/>
<organism evidence="1">
    <name type="scientific">Arundo donax</name>
    <name type="common">Giant reed</name>
    <name type="synonym">Donax arundinaceus</name>
    <dbReference type="NCBI Taxonomy" id="35708"/>
    <lineage>
        <taxon>Eukaryota</taxon>
        <taxon>Viridiplantae</taxon>
        <taxon>Streptophyta</taxon>
        <taxon>Embryophyta</taxon>
        <taxon>Tracheophyta</taxon>
        <taxon>Spermatophyta</taxon>
        <taxon>Magnoliopsida</taxon>
        <taxon>Liliopsida</taxon>
        <taxon>Poales</taxon>
        <taxon>Poaceae</taxon>
        <taxon>PACMAD clade</taxon>
        <taxon>Arundinoideae</taxon>
        <taxon>Arundineae</taxon>
        <taxon>Arundo</taxon>
    </lineage>
</organism>
<dbReference type="EMBL" id="GBRH01242277">
    <property type="protein sequence ID" value="JAD55618.1"/>
    <property type="molecule type" value="Transcribed_RNA"/>
</dbReference>
<reference evidence="1" key="2">
    <citation type="journal article" date="2015" name="Data Brief">
        <title>Shoot transcriptome of the giant reed, Arundo donax.</title>
        <authorList>
            <person name="Barrero R.A."/>
            <person name="Guerrero F.D."/>
            <person name="Moolhuijzen P."/>
            <person name="Goolsby J.A."/>
            <person name="Tidwell J."/>
            <person name="Bellgard S.E."/>
            <person name="Bellgard M.I."/>
        </authorList>
    </citation>
    <scope>NUCLEOTIDE SEQUENCE</scope>
    <source>
        <tissue evidence="1">Shoot tissue taken approximately 20 cm above the soil surface</tissue>
    </source>
</reference>
<evidence type="ECO:0000313" key="1">
    <source>
        <dbReference type="EMBL" id="JAD55618.1"/>
    </source>
</evidence>
<sequence>MTADLLQTIVNEAGIRNIIKHPLGDSFGGDYPIV</sequence>
<protein>
    <submittedName>
        <fullName evidence="1">Uncharacterized protein</fullName>
    </submittedName>
</protein>